<evidence type="ECO:0000313" key="2">
    <source>
        <dbReference type="EMBL" id="GER54519.1"/>
    </source>
</evidence>
<gene>
    <name evidence="2" type="ORF">STAS_32122</name>
</gene>
<sequence>MGRTTSLKRRATPSCTSRDSHVVRETSHRRAACMEMSSCQCRSAELEELMATVASTKVPKATVVTNEILPASIIADEVPVATDQPDSTHSCCSLAEKLAINCFPRKNGE</sequence>
<evidence type="ECO:0000256" key="1">
    <source>
        <dbReference type="SAM" id="MobiDB-lite"/>
    </source>
</evidence>
<feature type="compositionally biased region" description="Basic residues" evidence="1">
    <location>
        <begin position="1"/>
        <end position="11"/>
    </location>
</feature>
<proteinExistence type="predicted"/>
<comment type="caution">
    <text evidence="2">The sequence shown here is derived from an EMBL/GenBank/DDBJ whole genome shotgun (WGS) entry which is preliminary data.</text>
</comment>
<organism evidence="2 3">
    <name type="scientific">Striga asiatica</name>
    <name type="common">Asiatic witchweed</name>
    <name type="synonym">Buchnera asiatica</name>
    <dbReference type="NCBI Taxonomy" id="4170"/>
    <lineage>
        <taxon>Eukaryota</taxon>
        <taxon>Viridiplantae</taxon>
        <taxon>Streptophyta</taxon>
        <taxon>Embryophyta</taxon>
        <taxon>Tracheophyta</taxon>
        <taxon>Spermatophyta</taxon>
        <taxon>Magnoliopsida</taxon>
        <taxon>eudicotyledons</taxon>
        <taxon>Gunneridae</taxon>
        <taxon>Pentapetalae</taxon>
        <taxon>asterids</taxon>
        <taxon>lamiids</taxon>
        <taxon>Lamiales</taxon>
        <taxon>Orobanchaceae</taxon>
        <taxon>Buchnereae</taxon>
        <taxon>Striga</taxon>
    </lineage>
</organism>
<dbReference type="EMBL" id="BKCP01011292">
    <property type="protein sequence ID" value="GER54519.1"/>
    <property type="molecule type" value="Genomic_DNA"/>
</dbReference>
<keyword evidence="3" id="KW-1185">Reference proteome</keyword>
<dbReference type="AlphaFoldDB" id="A0A5A7RA82"/>
<feature type="region of interest" description="Disordered" evidence="1">
    <location>
        <begin position="1"/>
        <end position="22"/>
    </location>
</feature>
<accession>A0A5A7RA82</accession>
<name>A0A5A7RA82_STRAF</name>
<evidence type="ECO:0000313" key="3">
    <source>
        <dbReference type="Proteomes" id="UP000325081"/>
    </source>
</evidence>
<reference evidence="3" key="1">
    <citation type="journal article" date="2019" name="Curr. Biol.">
        <title>Genome Sequence of Striga asiatica Provides Insight into the Evolution of Plant Parasitism.</title>
        <authorList>
            <person name="Yoshida S."/>
            <person name="Kim S."/>
            <person name="Wafula E.K."/>
            <person name="Tanskanen J."/>
            <person name="Kim Y.M."/>
            <person name="Honaas L."/>
            <person name="Yang Z."/>
            <person name="Spallek T."/>
            <person name="Conn C.E."/>
            <person name="Ichihashi Y."/>
            <person name="Cheong K."/>
            <person name="Cui S."/>
            <person name="Der J.P."/>
            <person name="Gundlach H."/>
            <person name="Jiao Y."/>
            <person name="Hori C."/>
            <person name="Ishida J.K."/>
            <person name="Kasahara H."/>
            <person name="Kiba T."/>
            <person name="Kim M.S."/>
            <person name="Koo N."/>
            <person name="Laohavisit A."/>
            <person name="Lee Y.H."/>
            <person name="Lumba S."/>
            <person name="McCourt P."/>
            <person name="Mortimer J.C."/>
            <person name="Mutuku J.M."/>
            <person name="Nomura T."/>
            <person name="Sasaki-Sekimoto Y."/>
            <person name="Seto Y."/>
            <person name="Wang Y."/>
            <person name="Wakatake T."/>
            <person name="Sakakibara H."/>
            <person name="Demura T."/>
            <person name="Yamaguchi S."/>
            <person name="Yoneyama K."/>
            <person name="Manabe R.I."/>
            <person name="Nelson D.C."/>
            <person name="Schulman A.H."/>
            <person name="Timko M.P."/>
            <person name="dePamphilis C.W."/>
            <person name="Choi D."/>
            <person name="Shirasu K."/>
        </authorList>
    </citation>
    <scope>NUCLEOTIDE SEQUENCE [LARGE SCALE GENOMIC DNA]</scope>
    <source>
        <strain evidence="3">cv. UVA1</strain>
    </source>
</reference>
<dbReference type="Proteomes" id="UP000325081">
    <property type="component" value="Unassembled WGS sequence"/>
</dbReference>
<protein>
    <submittedName>
        <fullName evidence="2">Uncharacterized protein</fullName>
    </submittedName>
</protein>